<dbReference type="EMBL" id="JAGINW010000001">
    <property type="protein sequence ID" value="MBP2325380.1"/>
    <property type="molecule type" value="Genomic_DNA"/>
</dbReference>
<evidence type="ECO:0000256" key="1">
    <source>
        <dbReference type="SAM" id="MobiDB-lite"/>
    </source>
</evidence>
<reference evidence="3 4" key="1">
    <citation type="submission" date="2021-03" db="EMBL/GenBank/DDBJ databases">
        <title>Sequencing the genomes of 1000 actinobacteria strains.</title>
        <authorList>
            <person name="Klenk H.-P."/>
        </authorList>
    </citation>
    <scope>NUCLEOTIDE SEQUENCE [LARGE SCALE GENOMIC DNA]</scope>
    <source>
        <strain evidence="3 4">DSM 46670</strain>
    </source>
</reference>
<comment type="caution">
    <text evidence="3">The sequence shown here is derived from an EMBL/GenBank/DDBJ whole genome shotgun (WGS) entry which is preliminary data.</text>
</comment>
<organism evidence="3 4">
    <name type="scientific">Kibdelosporangium banguiense</name>
    <dbReference type="NCBI Taxonomy" id="1365924"/>
    <lineage>
        <taxon>Bacteria</taxon>
        <taxon>Bacillati</taxon>
        <taxon>Actinomycetota</taxon>
        <taxon>Actinomycetes</taxon>
        <taxon>Pseudonocardiales</taxon>
        <taxon>Pseudonocardiaceae</taxon>
        <taxon>Kibdelosporangium</taxon>
    </lineage>
</organism>
<evidence type="ECO:0000256" key="2">
    <source>
        <dbReference type="SAM" id="SignalP"/>
    </source>
</evidence>
<evidence type="ECO:0008006" key="5">
    <source>
        <dbReference type="Google" id="ProtNLM"/>
    </source>
</evidence>
<evidence type="ECO:0000313" key="3">
    <source>
        <dbReference type="EMBL" id="MBP2325380.1"/>
    </source>
</evidence>
<evidence type="ECO:0000313" key="4">
    <source>
        <dbReference type="Proteomes" id="UP001519332"/>
    </source>
</evidence>
<dbReference type="InterPro" id="IPR024520">
    <property type="entry name" value="DUF3558"/>
</dbReference>
<protein>
    <recommendedName>
        <fullName evidence="5">DUF3558 domain-containing protein</fullName>
    </recommendedName>
</protein>
<keyword evidence="2" id="KW-0732">Signal</keyword>
<feature type="region of interest" description="Disordered" evidence="1">
    <location>
        <begin position="30"/>
        <end position="50"/>
    </location>
</feature>
<dbReference type="RefSeq" id="WP_209642586.1">
    <property type="nucleotide sequence ID" value="NZ_JAGINW010000001.1"/>
</dbReference>
<feature type="chain" id="PRO_5045402992" description="DUF3558 domain-containing protein" evidence="2">
    <location>
        <begin position="22"/>
        <end position="217"/>
    </location>
</feature>
<proteinExistence type="predicted"/>
<keyword evidence="4" id="KW-1185">Reference proteome</keyword>
<accession>A0ABS4TLV3</accession>
<gene>
    <name evidence="3" type="ORF">JOF56_005765</name>
</gene>
<name>A0ABS4TLV3_9PSEU</name>
<feature type="signal peptide" evidence="2">
    <location>
        <begin position="1"/>
        <end position="21"/>
    </location>
</feature>
<dbReference type="PROSITE" id="PS51257">
    <property type="entry name" value="PROKAR_LIPOPROTEIN"/>
    <property type="match status" value="1"/>
</dbReference>
<dbReference type="Proteomes" id="UP001519332">
    <property type="component" value="Unassembled WGS sequence"/>
</dbReference>
<dbReference type="Pfam" id="PF12079">
    <property type="entry name" value="DUF3558"/>
    <property type="match status" value="1"/>
</dbReference>
<sequence length="217" mass="22911">MIARRRLIAAVCVVVFAGLLAACSDGGGAAPTSPASATTPPASNTTTSSAKLSAGVPSVRVPLDIKAFVAEPCKGITEPQKRALSEKGVVLQPGARDDRVSVPNCFFGDINYGQMGIYVALSYREGEGISAVYDKHAKGFLPGYWAPGEIAGYPVVYYSSNMSPTTCDVSIATSDTSYAGIRLDRFDRSVRLEPWETGSCAVLRPIAEAVLDTIRNQ</sequence>